<dbReference type="CDD" id="cd00067">
    <property type="entry name" value="GAL4"/>
    <property type="match status" value="1"/>
</dbReference>
<evidence type="ECO:0000256" key="2">
    <source>
        <dbReference type="ARBA" id="ARBA00022833"/>
    </source>
</evidence>
<evidence type="ECO:0000256" key="1">
    <source>
        <dbReference type="ARBA" id="ARBA00022723"/>
    </source>
</evidence>
<feature type="region of interest" description="Disordered" evidence="7">
    <location>
        <begin position="358"/>
        <end position="435"/>
    </location>
</feature>
<dbReference type="PANTHER" id="PTHR31668:SF26">
    <property type="entry name" value="GLUCOSE TRANSPORT TRANSCRIPTION REGULATOR RGT1-RELATED"/>
    <property type="match status" value="1"/>
</dbReference>
<dbReference type="PROSITE" id="PS50048">
    <property type="entry name" value="ZN2_CY6_FUNGAL_2"/>
    <property type="match status" value="1"/>
</dbReference>
<keyword evidence="6" id="KW-0539">Nucleus</keyword>
<dbReference type="GO" id="GO:0000981">
    <property type="term" value="F:DNA-binding transcription factor activity, RNA polymerase II-specific"/>
    <property type="evidence" value="ECO:0007669"/>
    <property type="project" value="InterPro"/>
</dbReference>
<feature type="compositionally biased region" description="Low complexity" evidence="7">
    <location>
        <begin position="412"/>
        <end position="422"/>
    </location>
</feature>
<feature type="region of interest" description="Disordered" evidence="7">
    <location>
        <begin position="824"/>
        <end position="854"/>
    </location>
</feature>
<protein>
    <recommendedName>
        <fullName evidence="8">Zn(2)-C6 fungal-type domain-containing protein</fullName>
    </recommendedName>
</protein>
<feature type="compositionally biased region" description="Low complexity" evidence="7">
    <location>
        <begin position="18"/>
        <end position="28"/>
    </location>
</feature>
<dbReference type="SUPFAM" id="SSF57701">
    <property type="entry name" value="Zn2/Cys6 DNA-binding domain"/>
    <property type="match status" value="1"/>
</dbReference>
<keyword evidence="4" id="KW-0238">DNA-binding</keyword>
<feature type="region of interest" description="Disordered" evidence="7">
    <location>
        <begin position="291"/>
        <end position="315"/>
    </location>
</feature>
<gene>
    <name evidence="9" type="ORF">HG537_0D01960</name>
</gene>
<dbReference type="Pfam" id="PF00172">
    <property type="entry name" value="Zn_clus"/>
    <property type="match status" value="1"/>
</dbReference>
<dbReference type="Gene3D" id="4.10.240.10">
    <property type="entry name" value="Zn(2)-C6 fungal-type DNA-binding domain"/>
    <property type="match status" value="1"/>
</dbReference>
<keyword evidence="10" id="KW-1185">Reference proteome</keyword>
<evidence type="ECO:0000259" key="8">
    <source>
        <dbReference type="PROSITE" id="PS50048"/>
    </source>
</evidence>
<evidence type="ECO:0000313" key="10">
    <source>
        <dbReference type="Proteomes" id="UP000510647"/>
    </source>
</evidence>
<dbReference type="Proteomes" id="UP000510647">
    <property type="component" value="Chromosome 4"/>
</dbReference>
<evidence type="ECO:0000256" key="6">
    <source>
        <dbReference type="ARBA" id="ARBA00023242"/>
    </source>
</evidence>
<feature type="compositionally biased region" description="Polar residues" evidence="7">
    <location>
        <begin position="306"/>
        <end position="315"/>
    </location>
</feature>
<feature type="region of interest" description="Disordered" evidence="7">
    <location>
        <begin position="98"/>
        <end position="137"/>
    </location>
</feature>
<accession>A0A7H9HUT3</accession>
<feature type="compositionally biased region" description="Basic and acidic residues" evidence="7">
    <location>
        <begin position="1"/>
        <end position="10"/>
    </location>
</feature>
<dbReference type="AlphaFoldDB" id="A0A7H9HUT3"/>
<dbReference type="InterPro" id="IPR050797">
    <property type="entry name" value="Carb_Metab_Trans_Reg"/>
</dbReference>
<feature type="region of interest" description="Disordered" evidence="7">
    <location>
        <begin position="1"/>
        <end position="62"/>
    </location>
</feature>
<feature type="compositionally biased region" description="Low complexity" evidence="7">
    <location>
        <begin position="360"/>
        <end position="372"/>
    </location>
</feature>
<keyword evidence="3" id="KW-0805">Transcription regulation</keyword>
<keyword evidence="5" id="KW-0804">Transcription</keyword>
<proteinExistence type="predicted"/>
<evidence type="ECO:0000256" key="5">
    <source>
        <dbReference type="ARBA" id="ARBA00023163"/>
    </source>
</evidence>
<feature type="compositionally biased region" description="Polar residues" evidence="7">
    <location>
        <begin position="829"/>
        <end position="854"/>
    </location>
</feature>
<dbReference type="InterPro" id="IPR001138">
    <property type="entry name" value="Zn2Cys6_DnaBD"/>
</dbReference>
<keyword evidence="1" id="KW-0479">Metal-binding</keyword>
<dbReference type="PANTHER" id="PTHR31668">
    <property type="entry name" value="GLUCOSE TRANSPORT TRANSCRIPTION REGULATOR RGT1-RELATED-RELATED"/>
    <property type="match status" value="1"/>
</dbReference>
<dbReference type="InterPro" id="IPR036864">
    <property type="entry name" value="Zn2-C6_fun-type_DNA-bd_sf"/>
</dbReference>
<dbReference type="OrthoDB" id="5426978at2759"/>
<feature type="compositionally biased region" description="Basic and acidic residues" evidence="7">
    <location>
        <begin position="401"/>
        <end position="411"/>
    </location>
</feature>
<evidence type="ECO:0000256" key="4">
    <source>
        <dbReference type="ARBA" id="ARBA00023125"/>
    </source>
</evidence>
<name>A0A7H9HUT3_9SACH</name>
<keyword evidence="2" id="KW-0862">Zinc</keyword>
<feature type="compositionally biased region" description="Polar residues" evidence="7">
    <location>
        <begin position="29"/>
        <end position="51"/>
    </location>
</feature>
<evidence type="ECO:0000256" key="3">
    <source>
        <dbReference type="ARBA" id="ARBA00023015"/>
    </source>
</evidence>
<evidence type="ECO:0000256" key="7">
    <source>
        <dbReference type="SAM" id="MobiDB-lite"/>
    </source>
</evidence>
<feature type="domain" description="Zn(2)-C6 fungal-type" evidence="8">
    <location>
        <begin position="62"/>
        <end position="94"/>
    </location>
</feature>
<evidence type="ECO:0000313" key="9">
    <source>
        <dbReference type="EMBL" id="QLQ80195.1"/>
    </source>
</evidence>
<reference evidence="9 10" key="1">
    <citation type="submission" date="2020-06" db="EMBL/GenBank/DDBJ databases">
        <title>The yeast mating-type switching endonuclease HO is a domesticated member of an unorthodox homing genetic element family.</title>
        <authorList>
            <person name="Coughlan A.Y."/>
            <person name="Lombardi L."/>
            <person name="Braun-Galleani S."/>
            <person name="Martos A.R."/>
            <person name="Galeote V."/>
            <person name="Bigey F."/>
            <person name="Dequin S."/>
            <person name="Byrne K.P."/>
            <person name="Wolfe K.H."/>
        </authorList>
    </citation>
    <scope>NUCLEOTIDE SEQUENCE [LARGE SCALE GENOMIC DNA]</scope>
    <source>
        <strain evidence="9 10">CBS2947</strain>
    </source>
</reference>
<dbReference type="PROSITE" id="PS00463">
    <property type="entry name" value="ZN2_CY6_FUNGAL_1"/>
    <property type="match status" value="1"/>
</dbReference>
<dbReference type="GO" id="GO:0008270">
    <property type="term" value="F:zinc ion binding"/>
    <property type="evidence" value="ECO:0007669"/>
    <property type="project" value="InterPro"/>
</dbReference>
<sequence length="1032" mass="114677">MVKEDNRDIVDVCTAEMGNRSRSSSNGSVKSELNGQEQSLVAEGNGSNSPPGSRRRTKASRACDHCRKRKIKCDYSDERGICSSCSRNGEKCSFERVPLKRGPTKGYSKGHNRAQSVSSQQDETDMPSPPSRPASVLLPPLAQYLPQGGGAKAASASAASAANAAGASGMAQQQQFWKVPYHEFQGQRRGSLDSMQSDISVGKNLNENLLYTTNSGSQQVGSPAVVSNTGGNSGDANMAYWSFVRGSGSTSGPEEFEEMRRKSGSFPPIFRHSSSASAQQQNPAALYPYSQFTQQQQQQGKPPMNPSISSFGQYGTNGFESRQGSIVSENMSPRAPAFYQGVNMALSTSQNQKIIGTAVQPQQQQPHKPSQPRFQASASRAESVDVGSPSAGKAPKRRKRSVSERRTKRADSTGSKTSESSSIRPPSCESGRTTHKNGIIYGQVSDVDLIDTYYEFIHVGFQIIPLNKKTLTNEILLVNTQPISGIHEINNYVILWFRNSLELLVRISLKKRYNQFFRAPRNDGTYDEKGDLNLSDNVSGDNSRDYENDESLEVKSVFISALNECLQKIVDIHPRFRENKAQISSKIKIIYLSTFVLLNYILALVGYDNSFVIGMSVTIFKEFKVYEQLVYDGVGDSTEGEMSIIFKRLYVLLIILDSLQVCCYGGPQLLNFPIQGCIGRLFQSGAQESKWDIDDDPTRTKCILQSLKLGELINDLVSNRRSVRDLTGANLIWEPYDQRGITQQMDQDEPVTIMQTFHNFLLIKNGLTNNLLSLRDLKTNKFQEFTIQSCVNLTGLICNLISLTLKILTLIMKLNPNNRIDYNYRPRTPLSNEDSAKNQNTMTETISQSSASLSRNGSDFYQKLLGLQKKNDNHLSEVMKGVISPYCIPILHEIQNTNELIKQIPTLLISVVMTISNKTPLTDPADFAKPQELVVELSNSMNEVVQITSLLNMIKPLRLSGQDPGADSSWRYLTGNAGYDKSIMETLYNTRNKNLQTHSIPQDSTNPDQIETLKTLVKIGWKLLDDKELGWF</sequence>
<organism evidence="9 10">
    <name type="scientific">Torulaspora globosa</name>
    <dbReference type="NCBI Taxonomy" id="48254"/>
    <lineage>
        <taxon>Eukaryota</taxon>
        <taxon>Fungi</taxon>
        <taxon>Dikarya</taxon>
        <taxon>Ascomycota</taxon>
        <taxon>Saccharomycotina</taxon>
        <taxon>Saccharomycetes</taxon>
        <taxon>Saccharomycetales</taxon>
        <taxon>Saccharomycetaceae</taxon>
        <taxon>Torulaspora</taxon>
    </lineage>
</organism>
<dbReference type="GO" id="GO:0003677">
    <property type="term" value="F:DNA binding"/>
    <property type="evidence" value="ECO:0007669"/>
    <property type="project" value="UniProtKB-KW"/>
</dbReference>
<dbReference type="EMBL" id="CP059270">
    <property type="protein sequence ID" value="QLQ80195.1"/>
    <property type="molecule type" value="Genomic_DNA"/>
</dbReference>
<dbReference type="SMART" id="SM00066">
    <property type="entry name" value="GAL4"/>
    <property type="match status" value="1"/>
</dbReference>